<proteinExistence type="predicted"/>
<dbReference type="CDD" id="cd00303">
    <property type="entry name" value="retropepsin_like"/>
    <property type="match status" value="1"/>
</dbReference>
<accession>A0A328DQM5</accession>
<dbReference type="EMBL" id="NQVE01000111">
    <property type="protein sequence ID" value="RAL47726.1"/>
    <property type="molecule type" value="Genomic_DNA"/>
</dbReference>
<protein>
    <submittedName>
        <fullName evidence="1">Uncharacterized protein</fullName>
    </submittedName>
</protein>
<dbReference type="PANTHER" id="PTHR33443">
    <property type="entry name" value="ZGC:112980"/>
    <property type="match status" value="1"/>
</dbReference>
<dbReference type="AlphaFoldDB" id="A0A328DQM5"/>
<sequence length="317" mass="35720">MYSDDSDCVVLEEDPAESVKPRHGKRSYDSDDLIVVSEKGPVACRDYPHPRHLCVKFPFASTPHENHCDLCHCYVCDTLVPCGFWGNGFSRDNHCHASDKHEFWKARRKSTKGSDVVQPRVHNRSSAVNVTPREPITFTDRDLPRYHHDGDALVISLCMSIRKIEVRRVLVDIGSNVNILYFDAFTKMGLSRNQLRLDRPHLADFLGTSVEAEGSILLHVEIGEHPRVKTMAMEFVVVDLESAYNAILGQPGVCDLGGVISSHHLCMKFDTPNGVGVARGDQEMLRVCETIARENMGKKCLHINSVTRIYPVTRRRV</sequence>
<dbReference type="InterPro" id="IPR021109">
    <property type="entry name" value="Peptidase_aspartic_dom_sf"/>
</dbReference>
<dbReference type="InterPro" id="IPR053234">
    <property type="entry name" value="RPM1_Interactor"/>
</dbReference>
<gene>
    <name evidence="1" type="ORF">DM860_012351</name>
</gene>
<keyword evidence="2" id="KW-1185">Reference proteome</keyword>
<evidence type="ECO:0000313" key="2">
    <source>
        <dbReference type="Proteomes" id="UP000249390"/>
    </source>
</evidence>
<comment type="caution">
    <text evidence="1">The sequence shown here is derived from an EMBL/GenBank/DDBJ whole genome shotgun (WGS) entry which is preliminary data.</text>
</comment>
<name>A0A328DQM5_9ASTE</name>
<evidence type="ECO:0000313" key="1">
    <source>
        <dbReference type="EMBL" id="RAL47726.1"/>
    </source>
</evidence>
<dbReference type="PANTHER" id="PTHR33443:SF30">
    <property type="entry name" value="SARCOSINE DEHYDROGENASE-2C PROTEIN"/>
    <property type="match status" value="1"/>
</dbReference>
<organism evidence="1 2">
    <name type="scientific">Cuscuta australis</name>
    <dbReference type="NCBI Taxonomy" id="267555"/>
    <lineage>
        <taxon>Eukaryota</taxon>
        <taxon>Viridiplantae</taxon>
        <taxon>Streptophyta</taxon>
        <taxon>Embryophyta</taxon>
        <taxon>Tracheophyta</taxon>
        <taxon>Spermatophyta</taxon>
        <taxon>Magnoliopsida</taxon>
        <taxon>eudicotyledons</taxon>
        <taxon>Gunneridae</taxon>
        <taxon>Pentapetalae</taxon>
        <taxon>asterids</taxon>
        <taxon>lamiids</taxon>
        <taxon>Solanales</taxon>
        <taxon>Convolvulaceae</taxon>
        <taxon>Cuscuteae</taxon>
        <taxon>Cuscuta</taxon>
        <taxon>Cuscuta subgen. Grammica</taxon>
        <taxon>Cuscuta sect. Cleistogrammica</taxon>
    </lineage>
</organism>
<dbReference type="Proteomes" id="UP000249390">
    <property type="component" value="Unassembled WGS sequence"/>
</dbReference>
<dbReference type="Gene3D" id="2.40.70.10">
    <property type="entry name" value="Acid Proteases"/>
    <property type="match status" value="1"/>
</dbReference>
<reference evidence="1 2" key="1">
    <citation type="submission" date="2018-06" db="EMBL/GenBank/DDBJ databases">
        <title>The Genome of Cuscuta australis (Dodder) Provides Insight into the Evolution of Plant Parasitism.</title>
        <authorList>
            <person name="Liu H."/>
        </authorList>
    </citation>
    <scope>NUCLEOTIDE SEQUENCE [LARGE SCALE GENOMIC DNA]</scope>
    <source>
        <strain evidence="2">cv. Yunnan</strain>
        <tissue evidence="1">Vines</tissue>
    </source>
</reference>